<dbReference type="EMBL" id="CP017756">
    <property type="protein sequence ID" value="AOZ11098.1"/>
    <property type="molecule type" value="Genomic_DNA"/>
</dbReference>
<keyword evidence="2" id="KW-0614">Plasmid</keyword>
<evidence type="ECO:0000313" key="3">
    <source>
        <dbReference type="Proteomes" id="UP000177515"/>
    </source>
</evidence>
<keyword evidence="1" id="KW-0812">Transmembrane</keyword>
<feature type="transmembrane region" description="Helical" evidence="1">
    <location>
        <begin position="99"/>
        <end position="121"/>
    </location>
</feature>
<gene>
    <name evidence="2" type="ORF">BKK80_34630</name>
</gene>
<accession>A0ABM6FGL8</accession>
<dbReference type="Proteomes" id="UP000177515">
    <property type="component" value="Plasmid unnamed1"/>
</dbReference>
<feature type="transmembrane region" description="Helical" evidence="1">
    <location>
        <begin position="133"/>
        <end position="155"/>
    </location>
</feature>
<geneLocation type="plasmid" evidence="2 3">
    <name>unnamed1</name>
</geneLocation>
<name>A0ABM6FGL8_9BURK</name>
<keyword evidence="3" id="KW-1185">Reference proteome</keyword>
<protein>
    <submittedName>
        <fullName evidence="2">Uncharacterized protein</fullName>
    </submittedName>
</protein>
<sequence>MNRVGSNQSRPASTQRPTWRAAIKLTAAGAGGTALAVAIVGAAFDHWWEIIAAMQFGFWANILASWLASSVTACLMVLQHLSESGTGSRAGRLDSVPRSHWAIGAVASITAMLFALAQVCAYADRPPVTATEYLAVVVMWLAVLCTSSWTAVPFLPKSDSWA</sequence>
<dbReference type="RefSeq" id="WP_071073637.1">
    <property type="nucleotide sequence ID" value="NZ_CP017756.1"/>
</dbReference>
<proteinExistence type="predicted"/>
<feature type="transmembrane region" description="Helical" evidence="1">
    <location>
        <begin position="56"/>
        <end position="78"/>
    </location>
</feature>
<keyword evidence="1" id="KW-0472">Membrane</keyword>
<keyword evidence="1" id="KW-1133">Transmembrane helix</keyword>
<feature type="transmembrane region" description="Helical" evidence="1">
    <location>
        <begin position="21"/>
        <end position="44"/>
    </location>
</feature>
<evidence type="ECO:0000256" key="1">
    <source>
        <dbReference type="SAM" id="Phobius"/>
    </source>
</evidence>
<evidence type="ECO:0000313" key="2">
    <source>
        <dbReference type="EMBL" id="AOZ11098.1"/>
    </source>
</evidence>
<reference evidence="2 3" key="1">
    <citation type="submission" date="2016-10" db="EMBL/GenBank/DDBJ databases">
        <title>Complete genome sequences of three Cupriavidus strains isolated from various Malaysian environments.</title>
        <authorList>
            <person name="Abdullah A.A.-A."/>
            <person name="Shafie N.A.H."/>
            <person name="Lau N.S."/>
        </authorList>
    </citation>
    <scope>NUCLEOTIDE SEQUENCE [LARGE SCALE GENOMIC DNA]</scope>
    <source>
        <strain evidence="2 3">USMAA1020</strain>
        <plasmid evidence="2 3">unnamed1</plasmid>
    </source>
</reference>
<organism evidence="2 3">
    <name type="scientific">Cupriavidus malaysiensis</name>
    <dbReference type="NCBI Taxonomy" id="367825"/>
    <lineage>
        <taxon>Bacteria</taxon>
        <taxon>Pseudomonadati</taxon>
        <taxon>Pseudomonadota</taxon>
        <taxon>Betaproteobacteria</taxon>
        <taxon>Burkholderiales</taxon>
        <taxon>Burkholderiaceae</taxon>
        <taxon>Cupriavidus</taxon>
    </lineage>
</organism>